<proteinExistence type="predicted"/>
<evidence type="ECO:0000256" key="1">
    <source>
        <dbReference type="SAM" id="Phobius"/>
    </source>
</evidence>
<dbReference type="EMBL" id="MK072243">
    <property type="protein sequence ID" value="AYV80469.1"/>
    <property type="molecule type" value="Genomic_DNA"/>
</dbReference>
<feature type="transmembrane region" description="Helical" evidence="1">
    <location>
        <begin position="53"/>
        <end position="70"/>
    </location>
</feature>
<gene>
    <name evidence="2" type="ORF">Harvfovirus1_94</name>
</gene>
<accession>A0A3G5A4S2</accession>
<keyword evidence="1" id="KW-1133">Transmembrane helix</keyword>
<name>A0A3G5A4S2_9VIRU</name>
<reference evidence="2" key="1">
    <citation type="submission" date="2018-10" db="EMBL/GenBank/DDBJ databases">
        <title>Hidden diversity of soil giant viruses.</title>
        <authorList>
            <person name="Schulz F."/>
            <person name="Alteio L."/>
            <person name="Goudeau D."/>
            <person name="Ryan E.M."/>
            <person name="Malmstrom R.R."/>
            <person name="Blanchard J."/>
            <person name="Woyke T."/>
        </authorList>
    </citation>
    <scope>NUCLEOTIDE SEQUENCE</scope>
    <source>
        <strain evidence="2">HAV1</strain>
    </source>
</reference>
<evidence type="ECO:0000313" key="2">
    <source>
        <dbReference type="EMBL" id="AYV80469.1"/>
    </source>
</evidence>
<organism evidence="2">
    <name type="scientific">Harvfovirus sp</name>
    <dbReference type="NCBI Taxonomy" id="2487768"/>
    <lineage>
        <taxon>Viruses</taxon>
        <taxon>Varidnaviria</taxon>
        <taxon>Bamfordvirae</taxon>
        <taxon>Nucleocytoviricota</taxon>
        <taxon>Megaviricetes</taxon>
        <taxon>Imitervirales</taxon>
        <taxon>Mimiviridae</taxon>
        <taxon>Klosneuvirinae</taxon>
    </lineage>
</organism>
<sequence length="387" mass="45101">MSAETQSEKPPAAGPCIPAEVESAESKLDKMKAEYEKKISKLSSDHLEFRKRVSVLLLLAGLYLGIYAWFMPVPPPAPVPIAVKAPTLEELVFDKIRSVTNNDLKPPHDLNQLDIYLSNVKYYYKNFGKYPRSIHLSTFFDTLLDSWDEITPEYTKKVLDLYETNLHPLDQNPNVITLFKNSFFLFDHNIDNYRTEHEKMLYNQRVSCIEEITSRISGKGIEDEILTELLKHQPQDFLFKLVKKYYPGAKLAHPRIAQYAKKAKWFEEMVSKGFVSGSLVRNFLRIALEHHTNHYIGYIITKLSELPYVKKEMSLELIAYYVEKKIYPDNDDFNLFGQLRMIGYHFNTEDIKSVSLEMNNLGREVKNLWDAIRLKQPEFASYYDTKN</sequence>
<keyword evidence="1" id="KW-0472">Membrane</keyword>
<protein>
    <submittedName>
        <fullName evidence="2">Uncharacterized protein</fullName>
    </submittedName>
</protein>
<keyword evidence="1" id="KW-0812">Transmembrane</keyword>